<feature type="compositionally biased region" description="Polar residues" evidence="1">
    <location>
        <begin position="42"/>
        <end position="64"/>
    </location>
</feature>
<evidence type="ECO:0000256" key="1">
    <source>
        <dbReference type="SAM" id="MobiDB-lite"/>
    </source>
</evidence>
<sequence length="112" mass="12396">MDGHNYDRYGDGERDTYQIDYRRIVGDTSLLGPDCHLEKASTISTARSSMATPTDTDTRPQPNDTAPRAFRPAMSLRGEPPGLLQQGVLFSALRHTETPIEGVSYQLKTLQA</sequence>
<comment type="caution">
    <text evidence="2">The sequence shown here is derived from an EMBL/GenBank/DDBJ whole genome shotgun (WGS) entry which is preliminary data.</text>
</comment>
<gene>
    <name evidence="2" type="ORF">AGOR_G00016560</name>
</gene>
<reference evidence="2" key="1">
    <citation type="submission" date="2021-01" db="EMBL/GenBank/DDBJ databases">
        <authorList>
            <person name="Zahm M."/>
            <person name="Roques C."/>
            <person name="Cabau C."/>
            <person name="Klopp C."/>
            <person name="Donnadieu C."/>
            <person name="Jouanno E."/>
            <person name="Lampietro C."/>
            <person name="Louis A."/>
            <person name="Herpin A."/>
            <person name="Echchiki A."/>
            <person name="Berthelot C."/>
            <person name="Parey E."/>
            <person name="Roest-Crollius H."/>
            <person name="Braasch I."/>
            <person name="Postlethwait J."/>
            <person name="Bobe J."/>
            <person name="Montfort J."/>
            <person name="Bouchez O."/>
            <person name="Begum T."/>
            <person name="Mejri S."/>
            <person name="Adams A."/>
            <person name="Chen W.-J."/>
            <person name="Guiguen Y."/>
        </authorList>
    </citation>
    <scope>NUCLEOTIDE SEQUENCE</scope>
    <source>
        <tissue evidence="2">Blood</tissue>
    </source>
</reference>
<dbReference type="AlphaFoldDB" id="A0A8T3E8P2"/>
<name>A0A8T3E8P2_9TELE</name>
<protein>
    <submittedName>
        <fullName evidence="2">Uncharacterized protein</fullName>
    </submittedName>
</protein>
<dbReference type="Proteomes" id="UP000829720">
    <property type="component" value="Unassembled WGS sequence"/>
</dbReference>
<evidence type="ECO:0000313" key="3">
    <source>
        <dbReference type="Proteomes" id="UP000829720"/>
    </source>
</evidence>
<keyword evidence="3" id="KW-1185">Reference proteome</keyword>
<proteinExistence type="predicted"/>
<accession>A0A8T3E8P2</accession>
<dbReference type="EMBL" id="JAERUA010000001">
    <property type="protein sequence ID" value="KAI1905473.1"/>
    <property type="molecule type" value="Genomic_DNA"/>
</dbReference>
<feature type="region of interest" description="Disordered" evidence="1">
    <location>
        <begin position="42"/>
        <end position="80"/>
    </location>
</feature>
<dbReference type="OrthoDB" id="8905460at2759"/>
<organism evidence="2 3">
    <name type="scientific">Albula goreensis</name>
    <dbReference type="NCBI Taxonomy" id="1534307"/>
    <lineage>
        <taxon>Eukaryota</taxon>
        <taxon>Metazoa</taxon>
        <taxon>Chordata</taxon>
        <taxon>Craniata</taxon>
        <taxon>Vertebrata</taxon>
        <taxon>Euteleostomi</taxon>
        <taxon>Actinopterygii</taxon>
        <taxon>Neopterygii</taxon>
        <taxon>Teleostei</taxon>
        <taxon>Albuliformes</taxon>
        <taxon>Albulidae</taxon>
        <taxon>Albula</taxon>
    </lineage>
</organism>
<evidence type="ECO:0000313" key="2">
    <source>
        <dbReference type="EMBL" id="KAI1905473.1"/>
    </source>
</evidence>